<dbReference type="Proteomes" id="UP000231658">
    <property type="component" value="Unassembled WGS sequence"/>
</dbReference>
<protein>
    <submittedName>
        <fullName evidence="2">Uncharacterized protein</fullName>
    </submittedName>
</protein>
<keyword evidence="1" id="KW-0812">Transmembrane</keyword>
<evidence type="ECO:0000256" key="1">
    <source>
        <dbReference type="SAM" id="Phobius"/>
    </source>
</evidence>
<dbReference type="EMBL" id="FLYE01000005">
    <property type="protein sequence ID" value="SCA55824.1"/>
    <property type="molecule type" value="Genomic_DNA"/>
</dbReference>
<gene>
    <name evidence="2" type="ORF">MTBPR1_130020</name>
</gene>
<keyword evidence="3" id="KW-1185">Reference proteome</keyword>
<keyword evidence="1" id="KW-1133">Transmembrane helix</keyword>
<dbReference type="STRING" id="1867952.MTBPR1_130020"/>
<accession>A0A1C3RF32</accession>
<keyword evidence="1" id="KW-0472">Membrane</keyword>
<name>A0A1C3RF32_9PROT</name>
<organism evidence="2 3">
    <name type="scientific">Candidatus Terasakiella magnetica</name>
    <dbReference type="NCBI Taxonomy" id="1867952"/>
    <lineage>
        <taxon>Bacteria</taxon>
        <taxon>Pseudomonadati</taxon>
        <taxon>Pseudomonadota</taxon>
        <taxon>Alphaproteobacteria</taxon>
        <taxon>Rhodospirillales</taxon>
        <taxon>Terasakiellaceae</taxon>
        <taxon>Terasakiella</taxon>
    </lineage>
</organism>
<proteinExistence type="predicted"/>
<dbReference type="AlphaFoldDB" id="A0A1C3RF32"/>
<evidence type="ECO:0000313" key="2">
    <source>
        <dbReference type="EMBL" id="SCA55824.1"/>
    </source>
</evidence>
<sequence length="121" mass="13960">MSKQIKDSDMSQEGENLPVEGDVLASLDEWRRHSLNEAVEEPSWTSKHPINIRLSIPFIKKQYYLTIVGGREKRSQERRFEERSSHPLRTFMNMLFALGVVSGATVLMLVFLALYSSIIEF</sequence>
<reference evidence="2 3" key="1">
    <citation type="submission" date="2016-07" db="EMBL/GenBank/DDBJ databases">
        <authorList>
            <person name="Lefevre C.T."/>
        </authorList>
    </citation>
    <scope>NUCLEOTIDE SEQUENCE [LARGE SCALE GENOMIC DNA]</scope>
    <source>
        <strain evidence="2">PR1</strain>
    </source>
</reference>
<feature type="transmembrane region" description="Helical" evidence="1">
    <location>
        <begin position="95"/>
        <end position="118"/>
    </location>
</feature>
<evidence type="ECO:0000313" key="3">
    <source>
        <dbReference type="Proteomes" id="UP000231658"/>
    </source>
</evidence>